<dbReference type="InterPro" id="IPR050765">
    <property type="entry name" value="Riboflavin_Biosynth_HTPR"/>
</dbReference>
<protein>
    <submittedName>
        <fullName evidence="2">Dihydrofolate reductase family protein</fullName>
    </submittedName>
</protein>
<dbReference type="InterPro" id="IPR024072">
    <property type="entry name" value="DHFR-like_dom_sf"/>
</dbReference>
<dbReference type="Pfam" id="PF01872">
    <property type="entry name" value="RibD_C"/>
    <property type="match status" value="1"/>
</dbReference>
<organism evidence="2 3">
    <name type="scientific">Fusibacter bizertensis</name>
    <dbReference type="NCBI Taxonomy" id="1488331"/>
    <lineage>
        <taxon>Bacteria</taxon>
        <taxon>Bacillati</taxon>
        <taxon>Bacillota</taxon>
        <taxon>Clostridia</taxon>
        <taxon>Eubacteriales</taxon>
        <taxon>Eubacteriales Family XII. Incertae Sedis</taxon>
        <taxon>Fusibacter</taxon>
    </lineage>
</organism>
<dbReference type="RefSeq" id="WP_281094289.1">
    <property type="nucleotide sequence ID" value="NZ_JARYZI010000005.1"/>
</dbReference>
<reference evidence="2 3" key="1">
    <citation type="submission" date="2023-04" db="EMBL/GenBank/DDBJ databases">
        <title>Fusibacter bizertensis strain WBS, isolated from littoral bottom sediments of the Arctic seas - biochemical and genomic analysis.</title>
        <authorList>
            <person name="Brioukhanov A.L."/>
        </authorList>
    </citation>
    <scope>NUCLEOTIDE SEQUENCE [LARGE SCALE GENOMIC DNA]</scope>
    <source>
        <strain evidence="2 3">WBS</strain>
    </source>
</reference>
<dbReference type="InterPro" id="IPR002734">
    <property type="entry name" value="RibDG_C"/>
</dbReference>
<evidence type="ECO:0000259" key="1">
    <source>
        <dbReference type="Pfam" id="PF01872"/>
    </source>
</evidence>
<dbReference type="PANTHER" id="PTHR38011">
    <property type="entry name" value="DIHYDROFOLATE REDUCTASE FAMILY PROTEIN (AFU_ORTHOLOGUE AFUA_8G06820)"/>
    <property type="match status" value="1"/>
</dbReference>
<proteinExistence type="predicted"/>
<evidence type="ECO:0000313" key="2">
    <source>
        <dbReference type="EMBL" id="MDH8678447.1"/>
    </source>
</evidence>
<dbReference type="Proteomes" id="UP001158045">
    <property type="component" value="Unassembled WGS sequence"/>
</dbReference>
<dbReference type="PANTHER" id="PTHR38011:SF11">
    <property type="entry name" value="2,5-DIAMINO-6-RIBOSYLAMINO-4(3H)-PYRIMIDINONE 5'-PHOSPHATE REDUCTASE"/>
    <property type="match status" value="1"/>
</dbReference>
<gene>
    <name evidence="2" type="ORF">QE109_09835</name>
</gene>
<evidence type="ECO:0000313" key="3">
    <source>
        <dbReference type="Proteomes" id="UP001158045"/>
    </source>
</evidence>
<feature type="domain" description="Bacterial bifunctional deaminase-reductase C-terminal" evidence="1">
    <location>
        <begin position="5"/>
        <end position="171"/>
    </location>
</feature>
<sequence length="178" mass="20172">MFDKKVVLYIAMSLDGYIAKSDDDISWLSMVEEPNEDYGYQAFVDSVDTVLMGRKTYEKVLTFGIEFPHKNRKCYIISNSKYENNEDVEFYGGDLADLIHTIKQNSNTNKSIFVDGGANLAHSLISLNLIDEFVISIIPTFLGEGKKLFNTGIPEQQLELLKSESFSSGLVQLTYKRK</sequence>
<comment type="caution">
    <text evidence="2">The sequence shown here is derived from an EMBL/GenBank/DDBJ whole genome shotgun (WGS) entry which is preliminary data.</text>
</comment>
<dbReference type="Gene3D" id="3.40.430.10">
    <property type="entry name" value="Dihydrofolate Reductase, subunit A"/>
    <property type="match status" value="1"/>
</dbReference>
<accession>A0ABT6NDG1</accession>
<dbReference type="SUPFAM" id="SSF53597">
    <property type="entry name" value="Dihydrofolate reductase-like"/>
    <property type="match status" value="1"/>
</dbReference>
<dbReference type="EMBL" id="JARYZI010000005">
    <property type="protein sequence ID" value="MDH8678447.1"/>
    <property type="molecule type" value="Genomic_DNA"/>
</dbReference>
<name>A0ABT6NDG1_9FIRM</name>
<keyword evidence="3" id="KW-1185">Reference proteome</keyword>